<feature type="transmembrane region" description="Helical" evidence="9">
    <location>
        <begin position="591"/>
        <end position="612"/>
    </location>
</feature>
<comment type="function">
    <text evidence="1">Subunit of the oligosaccharyl transferase (OST) complex that catalyzes the initial transfer of a defined glycan (Glc(3)Man(9)GlcNAc(2) in eukaryotes) from the lipid carrier dolichol-pyrophosphate to an asparagine residue within an Asn-X-Ser/Thr consensus motif in nascent polypeptide chains, the first step in protein N-glycosylation. N-glycosylation occurs cotranslationally and the complex associates with the Sec61 complex at the channel-forming translocon complex that mediates protein translocation across the endoplasmic reticulum (ER). All subunits are required for a maximal enzyme activity.</text>
</comment>
<keyword evidence="11" id="KW-1185">Reference proteome</keyword>
<evidence type="ECO:0000256" key="1">
    <source>
        <dbReference type="ARBA" id="ARBA00002791"/>
    </source>
</evidence>
<proteinExistence type="inferred from homology"/>
<evidence type="ECO:0008006" key="12">
    <source>
        <dbReference type="Google" id="ProtNLM"/>
    </source>
</evidence>
<dbReference type="InterPro" id="IPR021149">
    <property type="entry name" value="OligosaccharylTrfase_OST3/OST6"/>
</dbReference>
<dbReference type="OMA" id="ESQYNQC"/>
<evidence type="ECO:0000256" key="9">
    <source>
        <dbReference type="SAM" id="Phobius"/>
    </source>
</evidence>
<keyword evidence="5" id="KW-0732">Signal</keyword>
<protein>
    <recommendedName>
        <fullName evidence="12">Thioredoxin domain-containing protein</fullName>
    </recommendedName>
</protein>
<sequence length="756" mass="88374">MSNCGTPLCLTPSKNKEGKRRNVLLSAPEEMINYTPLEQITLPKNQRIRQSFSKFLCGNINEQEFVKFKCFPLSINQPLQQTKKVRNRHEDFTIQIKRQAAKEKAKLRWKRLAEVVQQNIQLRRQSDQNYQSKILSRIELGMKIENQLAEQSAKIEDLKSYKLQTMLVLKEKRKKQNQSCFISPKHYQFELQELFKEQSDEYLYIYHKNLPNTSNLSDKDYNQLLDTYLHKKQLFDQYLEQKKQRKIVKWKPMTSASTFYSTSMSCQSNGLNRETPMMRLQNPLEQQQQQRLKEYLLINQINEVANPKMATSIVTKKYQRPQNTKDKLKGIVKHNRIKSMDIIENDDDDGLDMSNASITEALLDQLYLGSQKLQTKLKQQNTVQKRTLRNESQYNQCQLLKVKQILIKTLMIIILLFLANYINADSLASQKTNELREMQLRDGIIELNSTGYFYYTMEFPRPYDIVIYFVAPSCKLCNDLNEHYQKVAKFYADSGALYKSESKRAVFFATMTFNDKNKQVFEQLGFISAPNLFVSQPHIVFVPQDERERYLRDMKWTISYTDGTVTAHKFLEFINKRTGRQVDYKASTSEALTVIGALLGALTLGALVFIIARPMFLNPKLWFIGSVIIFITCLAGVVYNIIHNVPFFTQNNRGGLQWKTNSGRQQLGFEGLFLSLGMTFVGLTMVLILKLKVLVKHQKLDPFVERLVYLTLFICIFLIIQFVEENYRQKSHYNPIYWPPKHYIKGPLNKDQGNSF</sequence>
<dbReference type="GO" id="GO:0008250">
    <property type="term" value="C:oligosaccharyltransferase complex"/>
    <property type="evidence" value="ECO:0007669"/>
    <property type="project" value="TreeGrafter"/>
</dbReference>
<dbReference type="PANTHER" id="PTHR12692">
    <property type="entry name" value="DOLICHYL-DIPHOSPHOOLIGOSACCHARIDE--PROTEIN GLYCOSYLTRANSFERASE-RELATED"/>
    <property type="match status" value="1"/>
</dbReference>
<feature type="transmembrane region" description="Helical" evidence="9">
    <location>
        <begin position="672"/>
        <end position="691"/>
    </location>
</feature>
<evidence type="ECO:0000256" key="5">
    <source>
        <dbReference type="ARBA" id="ARBA00022729"/>
    </source>
</evidence>
<evidence type="ECO:0000256" key="6">
    <source>
        <dbReference type="ARBA" id="ARBA00022824"/>
    </source>
</evidence>
<dbReference type="Pfam" id="PF04756">
    <property type="entry name" value="OST3_OST6"/>
    <property type="match status" value="1"/>
</dbReference>
<keyword evidence="6" id="KW-0256">Endoplasmic reticulum</keyword>
<evidence type="ECO:0000256" key="4">
    <source>
        <dbReference type="ARBA" id="ARBA00022692"/>
    </source>
</evidence>
<keyword evidence="4 9" id="KW-0812">Transmembrane</keyword>
<dbReference type="FunFam" id="3.40.30.10:FF:000729">
    <property type="entry name" value="Uncharacterized protein"/>
    <property type="match status" value="1"/>
</dbReference>
<dbReference type="GO" id="GO:0018279">
    <property type="term" value="P:protein N-linked glycosylation via asparagine"/>
    <property type="evidence" value="ECO:0007669"/>
    <property type="project" value="TreeGrafter"/>
</dbReference>
<evidence type="ECO:0000256" key="7">
    <source>
        <dbReference type="ARBA" id="ARBA00022989"/>
    </source>
</evidence>
<dbReference type="EMBL" id="CAJJDM010000017">
    <property type="protein sequence ID" value="CAD8053570.1"/>
    <property type="molecule type" value="Genomic_DNA"/>
</dbReference>
<evidence type="ECO:0000256" key="2">
    <source>
        <dbReference type="ARBA" id="ARBA00004477"/>
    </source>
</evidence>
<feature type="transmembrane region" description="Helical" evidence="9">
    <location>
        <begin position="703"/>
        <end position="723"/>
    </location>
</feature>
<keyword evidence="8 9" id="KW-0472">Membrane</keyword>
<accession>A0A8S1KCP8</accession>
<dbReference type="AlphaFoldDB" id="A0A8S1KCP8"/>
<evidence type="ECO:0000313" key="11">
    <source>
        <dbReference type="Proteomes" id="UP000688137"/>
    </source>
</evidence>
<organism evidence="10 11">
    <name type="scientific">Paramecium primaurelia</name>
    <dbReference type="NCBI Taxonomy" id="5886"/>
    <lineage>
        <taxon>Eukaryota</taxon>
        <taxon>Sar</taxon>
        <taxon>Alveolata</taxon>
        <taxon>Ciliophora</taxon>
        <taxon>Intramacronucleata</taxon>
        <taxon>Oligohymenophorea</taxon>
        <taxon>Peniculida</taxon>
        <taxon>Parameciidae</taxon>
        <taxon>Paramecium</taxon>
    </lineage>
</organism>
<feature type="transmembrane region" description="Helical" evidence="9">
    <location>
        <begin position="621"/>
        <end position="642"/>
    </location>
</feature>
<evidence type="ECO:0000256" key="8">
    <source>
        <dbReference type="ARBA" id="ARBA00023136"/>
    </source>
</evidence>
<gene>
    <name evidence="10" type="ORF">PPRIM_AZ9-3.1.T0200396</name>
</gene>
<dbReference type="Proteomes" id="UP000688137">
    <property type="component" value="Unassembled WGS sequence"/>
</dbReference>
<comment type="subcellular location">
    <subcellularLocation>
        <location evidence="2">Endoplasmic reticulum membrane</location>
        <topology evidence="2">Multi-pass membrane protein</topology>
    </subcellularLocation>
</comment>
<keyword evidence="7 9" id="KW-1133">Transmembrane helix</keyword>
<comment type="caution">
    <text evidence="10">The sequence shown here is derived from an EMBL/GenBank/DDBJ whole genome shotgun (WGS) entry which is preliminary data.</text>
</comment>
<evidence type="ECO:0000313" key="10">
    <source>
        <dbReference type="EMBL" id="CAD8053570.1"/>
    </source>
</evidence>
<feature type="transmembrane region" description="Helical" evidence="9">
    <location>
        <begin position="405"/>
        <end position="422"/>
    </location>
</feature>
<reference evidence="10" key="1">
    <citation type="submission" date="2021-01" db="EMBL/GenBank/DDBJ databases">
        <authorList>
            <consortium name="Genoscope - CEA"/>
            <person name="William W."/>
        </authorList>
    </citation>
    <scope>NUCLEOTIDE SEQUENCE</scope>
</reference>
<comment type="similarity">
    <text evidence="3">Belongs to the OST3/OST6 family.</text>
</comment>
<evidence type="ECO:0000256" key="3">
    <source>
        <dbReference type="ARBA" id="ARBA00009561"/>
    </source>
</evidence>
<dbReference type="PANTHER" id="PTHR12692:SF0">
    <property type="entry name" value="GH11935P"/>
    <property type="match status" value="1"/>
</dbReference>
<name>A0A8S1KCP8_PARPR</name>